<protein>
    <submittedName>
        <fullName evidence="1">Uncharacterized protein</fullName>
    </submittedName>
</protein>
<comment type="caution">
    <text evidence="1">The sequence shown here is derived from an EMBL/GenBank/DDBJ whole genome shotgun (WGS) entry which is preliminary data.</text>
</comment>
<reference evidence="1" key="1">
    <citation type="journal article" date="2015" name="Nature">
        <title>Complex archaea that bridge the gap between prokaryotes and eukaryotes.</title>
        <authorList>
            <person name="Spang A."/>
            <person name="Saw J.H."/>
            <person name="Jorgensen S.L."/>
            <person name="Zaremba-Niedzwiedzka K."/>
            <person name="Martijn J."/>
            <person name="Lind A.E."/>
            <person name="van Eijk R."/>
            <person name="Schleper C."/>
            <person name="Guy L."/>
            <person name="Ettema T.J."/>
        </authorList>
    </citation>
    <scope>NUCLEOTIDE SEQUENCE</scope>
</reference>
<accession>A0A0F9KM51</accession>
<organism evidence="1">
    <name type="scientific">marine sediment metagenome</name>
    <dbReference type="NCBI Taxonomy" id="412755"/>
    <lineage>
        <taxon>unclassified sequences</taxon>
        <taxon>metagenomes</taxon>
        <taxon>ecological metagenomes</taxon>
    </lineage>
</organism>
<dbReference type="SUPFAM" id="SSF57783">
    <property type="entry name" value="Zinc beta-ribbon"/>
    <property type="match status" value="1"/>
</dbReference>
<dbReference type="EMBL" id="LAZR01007747">
    <property type="protein sequence ID" value="KKM83219.1"/>
    <property type="molecule type" value="Genomic_DNA"/>
</dbReference>
<sequence length="120" mass="13929">MRYDFSCPRCKAITELIVPMSDVKSRMRVVCKECGDIMERNFDMIRVSKGSKQYGRQIISDSLAMNPNQIAEHKRMFPNVQVTKEGQPVFDNFTEHEAYLKKCNIVKKPKSKKKKGKRIA</sequence>
<dbReference type="AlphaFoldDB" id="A0A0F9KM51"/>
<gene>
    <name evidence="1" type="ORF">LCGC14_1311590</name>
</gene>
<evidence type="ECO:0000313" key="1">
    <source>
        <dbReference type="EMBL" id="KKM83219.1"/>
    </source>
</evidence>
<proteinExistence type="predicted"/>
<name>A0A0F9KM51_9ZZZZ</name>